<dbReference type="EMBL" id="JQ067089">
    <property type="protein sequence ID" value="ALH23631.1"/>
    <property type="molecule type" value="Genomic_DNA"/>
</dbReference>
<gene>
    <name evidence="1" type="ORF">PaMx28_31</name>
</gene>
<name>A0A0S0MV97_9CAUD</name>
<keyword evidence="2" id="KW-1185">Reference proteome</keyword>
<organism evidence="1 2">
    <name type="scientific">Pseudomonas phage PaMx28</name>
    <dbReference type="NCBI Taxonomy" id="1175659"/>
    <lineage>
        <taxon>Viruses</taxon>
        <taxon>Duplodnaviria</taxon>
        <taxon>Heunggongvirae</taxon>
        <taxon>Uroviricota</taxon>
        <taxon>Caudoviricetes</taxon>
        <taxon>Mesyanzhinovviridae</taxon>
        <taxon>Bradleyvirinae</taxon>
        <taxon>Pamexvirus</taxon>
        <taxon>Pamexvirus PaMx28</taxon>
    </lineage>
</organism>
<dbReference type="KEGG" id="vg:26637081"/>
<accession>A0A0S0MV97</accession>
<proteinExistence type="predicted"/>
<reference evidence="1 2" key="1">
    <citation type="journal article" date="2012" name="Appl. Environ. Microbiol.">
        <title>High Diversity and Novel Species of Pseudomonas aeruginosa Bacteriophages.</title>
        <authorList>
            <person name="Sepulveda-Robles O."/>
            <person name="Kameyama L."/>
            <person name="Guarneros G."/>
        </authorList>
    </citation>
    <scope>NUCLEOTIDE SEQUENCE [LARGE SCALE GENOMIC DNA]</scope>
</reference>
<sequence length="77" mass="8328">MAWIWAVVFVVALVVSYSMIPKPQSAPPAGLGDFNVPTAEEGREIPVVFGTRDITGPNVVWYGDLRTVAIKKKGGKK</sequence>
<protein>
    <submittedName>
        <fullName evidence="1">Virion structural protein</fullName>
    </submittedName>
</protein>
<evidence type="ECO:0000313" key="2">
    <source>
        <dbReference type="Proteomes" id="UP000203193"/>
    </source>
</evidence>
<evidence type="ECO:0000313" key="1">
    <source>
        <dbReference type="EMBL" id="ALH23631.1"/>
    </source>
</evidence>
<dbReference type="GeneID" id="26637081"/>
<dbReference type="RefSeq" id="YP_009210643.1">
    <property type="nucleotide sequence ID" value="NC_028931.1"/>
</dbReference>
<dbReference type="OrthoDB" id="23328at10239"/>
<dbReference type="Proteomes" id="UP000203193">
    <property type="component" value="Segment"/>
</dbReference>